<dbReference type="RefSeq" id="XP_007863162.1">
    <property type="nucleotide sequence ID" value="XM_007864971.1"/>
</dbReference>
<sequence>MLEAADPSTASHLMQAFRGWFVSASHHTLLAKGPSGNVLECCQQPGRTSKAQKHQAQASQVKAAKGEIRLEAMYGHPEFEQGCETDDDEAEAEDPNVNLRKAYNLVFGIIGDSFSATSAETKPDDDPVDVIPDFIMTYSIVALLEPVALNTQTNPPAGPASTNPKQETPKEQEQQANIQKQAQISHFEKASILYNGQFLLHQAIFLMEEDKRGPSRKFYQPGHEAELINSYTSQFNKAQDDLLLYMFIYFNIVDEQAVSMVCHAVPGAFWHWAEFHRSEIPLYFFPTPRSALSLLRVPSEVKKEKDYSMKWRDQPVFEVGTKESDAALTRMIKKVFENIKKHSPKRIEGATLYYD</sequence>
<dbReference type="HOGENOM" id="CLU_066902_0_0_1"/>
<evidence type="ECO:0000313" key="2">
    <source>
        <dbReference type="EMBL" id="EPQ57806.1"/>
    </source>
</evidence>
<organism evidence="2 3">
    <name type="scientific">Gloeophyllum trabeum (strain ATCC 11539 / FP-39264 / Madison 617)</name>
    <name type="common">Brown rot fungus</name>
    <dbReference type="NCBI Taxonomy" id="670483"/>
    <lineage>
        <taxon>Eukaryota</taxon>
        <taxon>Fungi</taxon>
        <taxon>Dikarya</taxon>
        <taxon>Basidiomycota</taxon>
        <taxon>Agaricomycotina</taxon>
        <taxon>Agaricomycetes</taxon>
        <taxon>Gloeophyllales</taxon>
        <taxon>Gloeophyllaceae</taxon>
        <taxon>Gloeophyllum</taxon>
    </lineage>
</organism>
<dbReference type="eggNOG" id="ENOG502T115">
    <property type="taxonomic scope" value="Eukaryota"/>
</dbReference>
<feature type="compositionally biased region" description="Polar residues" evidence="1">
    <location>
        <begin position="150"/>
        <end position="163"/>
    </location>
</feature>
<proteinExistence type="predicted"/>
<protein>
    <submittedName>
        <fullName evidence="2">Uncharacterized protein</fullName>
    </submittedName>
</protein>
<dbReference type="GeneID" id="19309319"/>
<feature type="region of interest" description="Disordered" evidence="1">
    <location>
        <begin position="150"/>
        <end position="175"/>
    </location>
</feature>
<evidence type="ECO:0000313" key="3">
    <source>
        <dbReference type="Proteomes" id="UP000030669"/>
    </source>
</evidence>
<evidence type="ECO:0000256" key="1">
    <source>
        <dbReference type="SAM" id="MobiDB-lite"/>
    </source>
</evidence>
<dbReference type="Proteomes" id="UP000030669">
    <property type="component" value="Unassembled WGS sequence"/>
</dbReference>
<gene>
    <name evidence="2" type="ORF">GLOTRDRAFT_91416</name>
</gene>
<keyword evidence="3" id="KW-1185">Reference proteome</keyword>
<dbReference type="KEGG" id="gtr:GLOTRDRAFT_91416"/>
<name>S7QD78_GLOTA</name>
<reference evidence="2 3" key="1">
    <citation type="journal article" date="2012" name="Science">
        <title>The Paleozoic origin of enzymatic lignin decomposition reconstructed from 31 fungal genomes.</title>
        <authorList>
            <person name="Floudas D."/>
            <person name="Binder M."/>
            <person name="Riley R."/>
            <person name="Barry K."/>
            <person name="Blanchette R.A."/>
            <person name="Henrissat B."/>
            <person name="Martinez A.T."/>
            <person name="Otillar R."/>
            <person name="Spatafora J.W."/>
            <person name="Yadav J.S."/>
            <person name="Aerts A."/>
            <person name="Benoit I."/>
            <person name="Boyd A."/>
            <person name="Carlson A."/>
            <person name="Copeland A."/>
            <person name="Coutinho P.M."/>
            <person name="de Vries R.P."/>
            <person name="Ferreira P."/>
            <person name="Findley K."/>
            <person name="Foster B."/>
            <person name="Gaskell J."/>
            <person name="Glotzer D."/>
            <person name="Gorecki P."/>
            <person name="Heitman J."/>
            <person name="Hesse C."/>
            <person name="Hori C."/>
            <person name="Igarashi K."/>
            <person name="Jurgens J.A."/>
            <person name="Kallen N."/>
            <person name="Kersten P."/>
            <person name="Kohler A."/>
            <person name="Kuees U."/>
            <person name="Kumar T.K.A."/>
            <person name="Kuo A."/>
            <person name="LaButti K."/>
            <person name="Larrondo L.F."/>
            <person name="Lindquist E."/>
            <person name="Ling A."/>
            <person name="Lombard V."/>
            <person name="Lucas S."/>
            <person name="Lundell T."/>
            <person name="Martin R."/>
            <person name="McLaughlin D.J."/>
            <person name="Morgenstern I."/>
            <person name="Morin E."/>
            <person name="Murat C."/>
            <person name="Nagy L.G."/>
            <person name="Nolan M."/>
            <person name="Ohm R.A."/>
            <person name="Patyshakuliyeva A."/>
            <person name="Rokas A."/>
            <person name="Ruiz-Duenas F.J."/>
            <person name="Sabat G."/>
            <person name="Salamov A."/>
            <person name="Samejima M."/>
            <person name="Schmutz J."/>
            <person name="Slot J.C."/>
            <person name="St John F."/>
            <person name="Stenlid J."/>
            <person name="Sun H."/>
            <person name="Sun S."/>
            <person name="Syed K."/>
            <person name="Tsang A."/>
            <person name="Wiebenga A."/>
            <person name="Young D."/>
            <person name="Pisabarro A."/>
            <person name="Eastwood D.C."/>
            <person name="Martin F."/>
            <person name="Cullen D."/>
            <person name="Grigoriev I.V."/>
            <person name="Hibbett D.S."/>
        </authorList>
    </citation>
    <scope>NUCLEOTIDE SEQUENCE [LARGE SCALE GENOMIC DNA]</scope>
    <source>
        <strain evidence="2 3">ATCC 11539</strain>
    </source>
</reference>
<accession>S7QD78</accession>
<dbReference type="EMBL" id="KB469298">
    <property type="protein sequence ID" value="EPQ57806.1"/>
    <property type="molecule type" value="Genomic_DNA"/>
</dbReference>
<dbReference type="AlphaFoldDB" id="S7QD78"/>